<dbReference type="AlphaFoldDB" id="A0AAD2GZJ2"/>
<evidence type="ECO:0000256" key="1">
    <source>
        <dbReference type="ARBA" id="ARBA00002180"/>
    </source>
</evidence>
<evidence type="ECO:0000256" key="22">
    <source>
        <dbReference type="SAM" id="MobiDB-lite"/>
    </source>
</evidence>
<dbReference type="GO" id="GO:0006508">
    <property type="term" value="P:proteolysis"/>
    <property type="evidence" value="ECO:0007669"/>
    <property type="project" value="UniProtKB-KW"/>
</dbReference>
<keyword evidence="2" id="KW-0815">Transposition</keyword>
<evidence type="ECO:0000259" key="24">
    <source>
        <dbReference type="PROSITE" id="PS50994"/>
    </source>
</evidence>
<evidence type="ECO:0000256" key="6">
    <source>
        <dbReference type="ARBA" id="ARBA00022722"/>
    </source>
</evidence>
<dbReference type="GO" id="GO:0006310">
    <property type="term" value="P:DNA recombination"/>
    <property type="evidence" value="ECO:0007669"/>
    <property type="project" value="UniProtKB-KW"/>
</dbReference>
<dbReference type="GO" id="GO:0003887">
    <property type="term" value="F:DNA-directed DNA polymerase activity"/>
    <property type="evidence" value="ECO:0007669"/>
    <property type="project" value="UniProtKB-KW"/>
</dbReference>
<dbReference type="EMBL" id="CAVNYO010000116">
    <property type="protein sequence ID" value="CAK5267029.1"/>
    <property type="molecule type" value="Genomic_DNA"/>
</dbReference>
<dbReference type="InterPro" id="IPR039537">
    <property type="entry name" value="Retrotran_Ty1/copia-like"/>
</dbReference>
<dbReference type="SUPFAM" id="SSF53098">
    <property type="entry name" value="Ribonuclease H-like"/>
    <property type="match status" value="1"/>
</dbReference>
<evidence type="ECO:0000256" key="9">
    <source>
        <dbReference type="ARBA" id="ARBA00022759"/>
    </source>
</evidence>
<dbReference type="InterPro" id="IPR025724">
    <property type="entry name" value="GAG-pre-integrase_dom"/>
</dbReference>
<dbReference type="Pfam" id="PF22936">
    <property type="entry name" value="Pol_BBD"/>
    <property type="match status" value="1"/>
</dbReference>
<keyword evidence="13" id="KW-0694">RNA-binding</keyword>
<keyword evidence="17" id="KW-0917">Virion maturation</keyword>
<keyword evidence="18" id="KW-0233">DNA recombination</keyword>
<dbReference type="GO" id="GO:0032196">
    <property type="term" value="P:transposition"/>
    <property type="evidence" value="ECO:0007669"/>
    <property type="project" value="UniProtKB-KW"/>
</dbReference>
<dbReference type="Pfam" id="PF25597">
    <property type="entry name" value="SH3_retrovirus"/>
    <property type="match status" value="1"/>
</dbReference>
<dbReference type="Proteomes" id="UP001295794">
    <property type="component" value="Unassembled WGS sequence"/>
</dbReference>
<dbReference type="Gene3D" id="3.30.420.10">
    <property type="entry name" value="Ribonuclease H-like superfamily/Ribonuclease H"/>
    <property type="match status" value="1"/>
</dbReference>
<dbReference type="GO" id="GO:0005524">
    <property type="term" value="F:ATP binding"/>
    <property type="evidence" value="ECO:0007669"/>
    <property type="project" value="UniProtKB-KW"/>
</dbReference>
<evidence type="ECO:0000256" key="7">
    <source>
        <dbReference type="ARBA" id="ARBA00022723"/>
    </source>
</evidence>
<keyword evidence="12" id="KW-0460">Magnesium</keyword>
<dbReference type="GO" id="GO:0008233">
    <property type="term" value="F:peptidase activity"/>
    <property type="evidence" value="ECO:0007669"/>
    <property type="project" value="UniProtKB-KW"/>
</dbReference>
<evidence type="ECO:0000259" key="23">
    <source>
        <dbReference type="PROSITE" id="PS50158"/>
    </source>
</evidence>
<keyword evidence="10" id="KW-0378">Hydrolase</keyword>
<dbReference type="InterPro" id="IPR036397">
    <property type="entry name" value="RNaseH_sf"/>
</dbReference>
<keyword evidence="16" id="KW-0808">Transferase</keyword>
<dbReference type="PANTHER" id="PTHR42648">
    <property type="entry name" value="TRANSPOSASE, PUTATIVE-RELATED"/>
    <property type="match status" value="1"/>
</dbReference>
<dbReference type="GO" id="GO:0015074">
    <property type="term" value="P:DNA integration"/>
    <property type="evidence" value="ECO:0007669"/>
    <property type="project" value="UniProtKB-KW"/>
</dbReference>
<evidence type="ECO:0000256" key="21">
    <source>
        <dbReference type="PROSITE-ProRule" id="PRU00047"/>
    </source>
</evidence>
<dbReference type="Pfam" id="PF14223">
    <property type="entry name" value="Retrotran_gag_2"/>
    <property type="match status" value="1"/>
</dbReference>
<evidence type="ECO:0000256" key="16">
    <source>
        <dbReference type="ARBA" id="ARBA00022932"/>
    </source>
</evidence>
<keyword evidence="14" id="KW-0229">DNA integration</keyword>
<comment type="function">
    <text evidence="1">The aspartyl protease (PR) mediates the proteolytic cleavages of the Gag and Gag-Pol polyproteins after assembly of the VLP.</text>
</comment>
<evidence type="ECO:0000256" key="3">
    <source>
        <dbReference type="ARBA" id="ARBA00022612"/>
    </source>
</evidence>
<feature type="domain" description="Integrase catalytic" evidence="24">
    <location>
        <begin position="638"/>
        <end position="804"/>
    </location>
</feature>
<evidence type="ECO:0008006" key="27">
    <source>
        <dbReference type="Google" id="ProtNLM"/>
    </source>
</evidence>
<comment type="caution">
    <text evidence="25">The sequence shown here is derived from an EMBL/GenBank/DDBJ whole genome shotgun (WGS) entry which is preliminary data.</text>
</comment>
<keyword evidence="4" id="KW-0645">Protease</keyword>
<comment type="catalytic activity">
    <reaction evidence="20">
        <text>DNA(n) + a 2'-deoxyribonucleoside 5'-triphosphate = DNA(n+1) + diphosphate</text>
        <dbReference type="Rhea" id="RHEA:22508"/>
        <dbReference type="Rhea" id="RHEA-COMP:17339"/>
        <dbReference type="Rhea" id="RHEA-COMP:17340"/>
        <dbReference type="ChEBI" id="CHEBI:33019"/>
        <dbReference type="ChEBI" id="CHEBI:61560"/>
        <dbReference type="ChEBI" id="CHEBI:173112"/>
        <dbReference type="EC" id="2.7.7.7"/>
    </reaction>
</comment>
<keyword evidence="21" id="KW-0863">Zinc-finger</keyword>
<evidence type="ECO:0000256" key="18">
    <source>
        <dbReference type="ARBA" id="ARBA00023172"/>
    </source>
</evidence>
<accession>A0AAD2GZJ2</accession>
<dbReference type="GO" id="GO:0003964">
    <property type="term" value="F:RNA-directed DNA polymerase activity"/>
    <property type="evidence" value="ECO:0007669"/>
    <property type="project" value="UniProtKB-KW"/>
</dbReference>
<feature type="domain" description="CCHC-type" evidence="23">
    <location>
        <begin position="330"/>
        <end position="344"/>
    </location>
</feature>
<keyword evidence="15" id="KW-0695">RNA-directed DNA polymerase</keyword>
<keyword evidence="16" id="KW-0239">DNA-directed DNA polymerase</keyword>
<evidence type="ECO:0000256" key="8">
    <source>
        <dbReference type="ARBA" id="ARBA00022741"/>
    </source>
</evidence>
<organism evidence="25 26">
    <name type="scientific">Mycena citricolor</name>
    <dbReference type="NCBI Taxonomy" id="2018698"/>
    <lineage>
        <taxon>Eukaryota</taxon>
        <taxon>Fungi</taxon>
        <taxon>Dikarya</taxon>
        <taxon>Basidiomycota</taxon>
        <taxon>Agaricomycotina</taxon>
        <taxon>Agaricomycetes</taxon>
        <taxon>Agaricomycetidae</taxon>
        <taxon>Agaricales</taxon>
        <taxon>Marasmiineae</taxon>
        <taxon>Mycenaceae</taxon>
        <taxon>Mycena</taxon>
    </lineage>
</organism>
<feature type="compositionally biased region" description="Pro residues" evidence="22">
    <location>
        <begin position="912"/>
        <end position="924"/>
    </location>
</feature>
<dbReference type="Pfam" id="PF13976">
    <property type="entry name" value="gag_pre-integrs"/>
    <property type="match status" value="1"/>
</dbReference>
<comment type="catalytic activity">
    <reaction evidence="19">
        <text>DNA(n) + a 2'-deoxyribonucleoside 5'-triphosphate = DNA(n+1) + diphosphate</text>
        <dbReference type="Rhea" id="RHEA:22508"/>
        <dbReference type="Rhea" id="RHEA-COMP:17339"/>
        <dbReference type="Rhea" id="RHEA-COMP:17340"/>
        <dbReference type="ChEBI" id="CHEBI:33019"/>
        <dbReference type="ChEBI" id="CHEBI:61560"/>
        <dbReference type="ChEBI" id="CHEBI:173112"/>
        <dbReference type="EC" id="2.7.7.49"/>
    </reaction>
</comment>
<evidence type="ECO:0000256" key="10">
    <source>
        <dbReference type="ARBA" id="ARBA00022801"/>
    </source>
</evidence>
<keyword evidence="5" id="KW-0548">Nucleotidyltransferase</keyword>
<keyword evidence="26" id="KW-1185">Reference proteome</keyword>
<dbReference type="InterPro" id="IPR057670">
    <property type="entry name" value="SH3_retrovirus"/>
</dbReference>
<sequence>MGIMDGMGTLVSITLSSTNDPPVGVILFPVVRWAQGPSYTPLQDTDWEDVYELGEHDNEDLFHHQDNWTPELRSLFGDPPYIEFPSLHYQTADVIEYLPTMSGIEKLNNSILSVFDGTNWNTWSDNYMSICMHQGTWGVVKPTHITVNGTSTSNPGSMERPGTAGDSQYQWDVANEKALGLARVYITQNLRKGIFMDGQRERTAREVFAKMATDYGQPNAIDAFVEYRLLNTTTFHGGDTIEKQIMEMETRRRQCSEGGIEIPDYLFATLMLAALPASSRGFVTSYLANRPIASLNPVDVKNSVIGNIKIENLDTTSNSKISTVPSLATRCTHCNKSGHVAASCYKKYPNLKPNGQSSDKGKGKQDEGKKKKKKEKKSGDGTSAVKEVVAAPAVAAASNGMHISSYLMSDSLKHIDDGIFVEEMGDDSKVRFLWDSGCTHHMTNTRSDLHNIRPIDTYVVVGSGARFKNEAIGDIVLRGHTSSGMDYTFTLKDVIYNPHIRGRYLSGYALDQADYYTVVGDNKAILVTKDWLNKGKAHGDVLMTFKASNRCYWYYPEELVAPSVSASHESTALASLETTDRELWHKRFGHAARRTLSHLPTQVEGVPPLRRNKDQRGMCDGCMLGKQHKHPYPASEKRASKPLELIHTDLMGPWPTQLLEGSRYTISFYDDFSSFGMMVFIKSKDQASTAIKNFVALTERQLGTKVLAFRSDRGGEYMSDELTAWLNARGIMHPKSAPREPQQNGRSERWNRTAYKKAECMRLDAGLSKGFWQCAMDASVHVHNRQPMARLGWRTPAELWLGKKPDVSYFRVFGCKASLYVDVEKRPKGLEHGRPDHIFVGYERETKAWKVWDPNQRKIRISSNVEFDERVFPAKSKLVTGNVSSGPEPFTPFEETFPDLINNPAPATPYASVPPPALPPPPAPLAQQGPVTGSREVPLMPGPIDDRPIAHRRPRRNKPRILPDGTTYQRPSSIESMLSAAQAEHDLPQNVRDVAKSPDALKWERAMREELDSLEENCTWDLTSLPRGEMLRACSQVNLL</sequence>
<keyword evidence="3" id="KW-1188">Viral release from host cell</keyword>
<evidence type="ECO:0000256" key="14">
    <source>
        <dbReference type="ARBA" id="ARBA00022908"/>
    </source>
</evidence>
<dbReference type="GO" id="GO:0004519">
    <property type="term" value="F:endonuclease activity"/>
    <property type="evidence" value="ECO:0007669"/>
    <property type="project" value="UniProtKB-KW"/>
</dbReference>
<evidence type="ECO:0000256" key="12">
    <source>
        <dbReference type="ARBA" id="ARBA00022842"/>
    </source>
</evidence>
<evidence type="ECO:0000313" key="26">
    <source>
        <dbReference type="Proteomes" id="UP001295794"/>
    </source>
</evidence>
<dbReference type="Pfam" id="PF00665">
    <property type="entry name" value="rve"/>
    <property type="match status" value="1"/>
</dbReference>
<keyword evidence="11" id="KW-0067">ATP-binding</keyword>
<dbReference type="InterPro" id="IPR001584">
    <property type="entry name" value="Integrase_cat-core"/>
</dbReference>
<evidence type="ECO:0000256" key="11">
    <source>
        <dbReference type="ARBA" id="ARBA00022840"/>
    </source>
</evidence>
<keyword evidence="8" id="KW-0547">Nucleotide-binding</keyword>
<dbReference type="InterPro" id="IPR054722">
    <property type="entry name" value="PolX-like_BBD"/>
</dbReference>
<evidence type="ECO:0000313" key="25">
    <source>
        <dbReference type="EMBL" id="CAK5267029.1"/>
    </source>
</evidence>
<dbReference type="InterPro" id="IPR001878">
    <property type="entry name" value="Znf_CCHC"/>
</dbReference>
<keyword evidence="21" id="KW-0862">Zinc</keyword>
<feature type="compositionally biased region" description="Basic residues" evidence="22">
    <location>
        <begin position="950"/>
        <end position="959"/>
    </location>
</feature>
<proteinExistence type="predicted"/>
<evidence type="ECO:0000256" key="4">
    <source>
        <dbReference type="ARBA" id="ARBA00022670"/>
    </source>
</evidence>
<dbReference type="PANTHER" id="PTHR42648:SF11">
    <property type="entry name" value="TRANSPOSON TY4-P GAG-POL POLYPROTEIN"/>
    <property type="match status" value="1"/>
</dbReference>
<dbReference type="InterPro" id="IPR012337">
    <property type="entry name" value="RNaseH-like_sf"/>
</dbReference>
<dbReference type="PROSITE" id="PS50994">
    <property type="entry name" value="INTEGRASE"/>
    <property type="match status" value="1"/>
</dbReference>
<evidence type="ECO:0000256" key="15">
    <source>
        <dbReference type="ARBA" id="ARBA00022918"/>
    </source>
</evidence>
<gene>
    <name evidence="25" type="ORF">MYCIT1_LOCUS9207</name>
</gene>
<dbReference type="PROSITE" id="PS50158">
    <property type="entry name" value="ZF_CCHC"/>
    <property type="match status" value="1"/>
</dbReference>
<name>A0AAD2GZJ2_9AGAR</name>
<dbReference type="GO" id="GO:0008270">
    <property type="term" value="F:zinc ion binding"/>
    <property type="evidence" value="ECO:0007669"/>
    <property type="project" value="UniProtKB-KW"/>
</dbReference>
<dbReference type="GO" id="GO:0005634">
    <property type="term" value="C:nucleus"/>
    <property type="evidence" value="ECO:0007669"/>
    <property type="project" value="UniProtKB-ARBA"/>
</dbReference>
<keyword evidence="6" id="KW-0540">Nuclease</keyword>
<reference evidence="25" key="1">
    <citation type="submission" date="2023-11" db="EMBL/GenBank/DDBJ databases">
        <authorList>
            <person name="De Vega J J."/>
            <person name="De Vega J J."/>
        </authorList>
    </citation>
    <scope>NUCLEOTIDE SEQUENCE</scope>
</reference>
<evidence type="ECO:0000256" key="13">
    <source>
        <dbReference type="ARBA" id="ARBA00022884"/>
    </source>
</evidence>
<evidence type="ECO:0000256" key="17">
    <source>
        <dbReference type="ARBA" id="ARBA00023113"/>
    </source>
</evidence>
<evidence type="ECO:0000256" key="20">
    <source>
        <dbReference type="ARBA" id="ARBA00049244"/>
    </source>
</evidence>
<evidence type="ECO:0000256" key="2">
    <source>
        <dbReference type="ARBA" id="ARBA00022578"/>
    </source>
</evidence>
<keyword evidence="7" id="KW-0479">Metal-binding</keyword>
<keyword evidence="9" id="KW-0255">Endonuclease</keyword>
<feature type="compositionally biased region" description="Basic and acidic residues" evidence="22">
    <location>
        <begin position="359"/>
        <end position="369"/>
    </location>
</feature>
<protein>
    <recommendedName>
        <fullName evidence="27">Integrase catalytic domain-containing protein</fullName>
    </recommendedName>
</protein>
<feature type="region of interest" description="Disordered" evidence="22">
    <location>
        <begin position="905"/>
        <end position="970"/>
    </location>
</feature>
<feature type="region of interest" description="Disordered" evidence="22">
    <location>
        <begin position="351"/>
        <end position="383"/>
    </location>
</feature>
<evidence type="ECO:0000256" key="19">
    <source>
        <dbReference type="ARBA" id="ARBA00048173"/>
    </source>
</evidence>
<evidence type="ECO:0000256" key="5">
    <source>
        <dbReference type="ARBA" id="ARBA00022695"/>
    </source>
</evidence>
<dbReference type="GO" id="GO:0003723">
    <property type="term" value="F:RNA binding"/>
    <property type="evidence" value="ECO:0007669"/>
    <property type="project" value="UniProtKB-KW"/>
</dbReference>